<evidence type="ECO:0000313" key="8">
    <source>
        <dbReference type="EnsemblMetazoa" id="SCAU008130-PA"/>
    </source>
</evidence>
<dbReference type="CDD" id="cd14686">
    <property type="entry name" value="bZIP"/>
    <property type="match status" value="1"/>
</dbReference>
<keyword evidence="4" id="KW-0539">Nucleus</keyword>
<accession>A0A1I8PHM8</accession>
<dbReference type="Gene3D" id="1.20.5.170">
    <property type="match status" value="1"/>
</dbReference>
<feature type="region of interest" description="Disordered" evidence="6">
    <location>
        <begin position="187"/>
        <end position="314"/>
    </location>
</feature>
<feature type="compositionally biased region" description="Low complexity" evidence="6">
    <location>
        <begin position="281"/>
        <end position="301"/>
    </location>
</feature>
<keyword evidence="3" id="KW-0804">Transcription</keyword>
<dbReference type="OrthoDB" id="295274at2759"/>
<comment type="subcellular location">
    <subcellularLocation>
        <location evidence="1">Nucleus</location>
    </subcellularLocation>
</comment>
<feature type="domain" description="BZIP" evidence="7">
    <location>
        <begin position="307"/>
        <end position="358"/>
    </location>
</feature>
<evidence type="ECO:0000256" key="1">
    <source>
        <dbReference type="ARBA" id="ARBA00004123"/>
    </source>
</evidence>
<dbReference type="AlphaFoldDB" id="A0A1I8PHM8"/>
<evidence type="ECO:0000256" key="4">
    <source>
        <dbReference type="ARBA" id="ARBA00023242"/>
    </source>
</evidence>
<dbReference type="Proteomes" id="UP000095300">
    <property type="component" value="Unassembled WGS sequence"/>
</dbReference>
<dbReference type="STRING" id="35570.A0A1I8PHM8"/>
<dbReference type="EnsemblMetazoa" id="SCAU008130-RA">
    <property type="protein sequence ID" value="SCAU008130-PA"/>
    <property type="gene ID" value="SCAU008130"/>
</dbReference>
<proteinExistence type="predicted"/>
<organism evidence="8 9">
    <name type="scientific">Stomoxys calcitrans</name>
    <name type="common">Stable fly</name>
    <name type="synonym">Conops calcitrans</name>
    <dbReference type="NCBI Taxonomy" id="35570"/>
    <lineage>
        <taxon>Eukaryota</taxon>
        <taxon>Metazoa</taxon>
        <taxon>Ecdysozoa</taxon>
        <taxon>Arthropoda</taxon>
        <taxon>Hexapoda</taxon>
        <taxon>Insecta</taxon>
        <taxon>Pterygota</taxon>
        <taxon>Neoptera</taxon>
        <taxon>Endopterygota</taxon>
        <taxon>Diptera</taxon>
        <taxon>Brachycera</taxon>
        <taxon>Muscomorpha</taxon>
        <taxon>Muscoidea</taxon>
        <taxon>Muscidae</taxon>
        <taxon>Stomoxys</taxon>
    </lineage>
</organism>
<dbReference type="InterPro" id="IPR004827">
    <property type="entry name" value="bZIP"/>
</dbReference>
<dbReference type="GO" id="GO:0005634">
    <property type="term" value="C:nucleus"/>
    <property type="evidence" value="ECO:0007669"/>
    <property type="project" value="UniProtKB-SubCell"/>
</dbReference>
<evidence type="ECO:0000256" key="3">
    <source>
        <dbReference type="ARBA" id="ARBA00023163"/>
    </source>
</evidence>
<evidence type="ECO:0000256" key="5">
    <source>
        <dbReference type="SAM" id="Coils"/>
    </source>
</evidence>
<dbReference type="GO" id="GO:0003700">
    <property type="term" value="F:DNA-binding transcription factor activity"/>
    <property type="evidence" value="ECO:0007669"/>
    <property type="project" value="InterPro"/>
</dbReference>
<keyword evidence="2" id="KW-0805">Transcription regulation</keyword>
<dbReference type="Pfam" id="PF07716">
    <property type="entry name" value="bZIP_2"/>
    <property type="match status" value="1"/>
</dbReference>
<sequence>MSFHNEEEEEPENDAGMLLNLSQKSSIFVADQTPTPTRLIKNCEEVGLFDDLRNVNPFEETFRRACEQNIQNPGTRSHQADEESLHTPQVFPQFDTAVEGGISAGEDLTKHTLNTPMVLDATAVDSSLEIPAAVAKPKTEDSIGHATKYRPILEKPVAVSASNIEGIAFLPSTVQFIQPQLITVTFPSGANNSTTLNSPTRTTQKSTKSHPLILPKLSTKDCLNNSTSSSSLSSSTTTPHPEPSSASLTPTSQLPIKERLKAILNQSSKSRPPDWPDRTANNKSFTSNHKTSSSSSVIHKSSANDTMERRRAASCRYRQKMRNEHKELKKRNTDLQMENEKLRQRVKQLEGQLAELQSAALQPVLTSSSTSTDFGVPAQLQIPASTIHLVMNIPKIVVPCGSDVNNTQTILKNPITYRIDKN</sequence>
<name>A0A1I8PHM8_STOCA</name>
<evidence type="ECO:0000313" key="9">
    <source>
        <dbReference type="Proteomes" id="UP000095300"/>
    </source>
</evidence>
<protein>
    <recommendedName>
        <fullName evidence="7">BZIP domain-containing protein</fullName>
    </recommendedName>
</protein>
<dbReference type="PROSITE" id="PS50217">
    <property type="entry name" value="BZIP"/>
    <property type="match status" value="1"/>
</dbReference>
<evidence type="ECO:0000256" key="6">
    <source>
        <dbReference type="SAM" id="MobiDB-lite"/>
    </source>
</evidence>
<keyword evidence="9" id="KW-1185">Reference proteome</keyword>
<reference evidence="8" key="1">
    <citation type="submission" date="2020-05" db="UniProtKB">
        <authorList>
            <consortium name="EnsemblMetazoa"/>
        </authorList>
    </citation>
    <scope>IDENTIFICATION</scope>
    <source>
        <strain evidence="8">USDA</strain>
    </source>
</reference>
<dbReference type="KEGG" id="scac:106094051"/>
<feature type="compositionally biased region" description="Low complexity" evidence="6">
    <location>
        <begin position="226"/>
        <end position="247"/>
    </location>
</feature>
<feature type="compositionally biased region" description="Polar residues" evidence="6">
    <location>
        <begin position="187"/>
        <end position="206"/>
    </location>
</feature>
<evidence type="ECO:0000259" key="7">
    <source>
        <dbReference type="PROSITE" id="PS50217"/>
    </source>
</evidence>
<dbReference type="PANTHER" id="PTHR19304">
    <property type="entry name" value="CYCLIC-AMP RESPONSE ELEMENT BINDING PROTEIN"/>
    <property type="match status" value="1"/>
</dbReference>
<keyword evidence="5" id="KW-0175">Coiled coil</keyword>
<gene>
    <name evidence="8" type="primary">106094051</name>
</gene>
<dbReference type="VEuPathDB" id="VectorBase:SCAU008130"/>
<dbReference type="InterPro" id="IPR051027">
    <property type="entry name" value="bZIP_transcription_factors"/>
</dbReference>
<evidence type="ECO:0000256" key="2">
    <source>
        <dbReference type="ARBA" id="ARBA00023015"/>
    </source>
</evidence>
<feature type="coiled-coil region" evidence="5">
    <location>
        <begin position="318"/>
        <end position="359"/>
    </location>
</feature>